<dbReference type="GO" id="GO:0016874">
    <property type="term" value="F:ligase activity"/>
    <property type="evidence" value="ECO:0007669"/>
    <property type="project" value="UniProtKB-KW"/>
</dbReference>
<dbReference type="Gene3D" id="3.30.300.30">
    <property type="match status" value="1"/>
</dbReference>
<dbReference type="InterPro" id="IPR045851">
    <property type="entry name" value="AMP-bd_C_sf"/>
</dbReference>
<accession>A0ABS8Z5F4</accession>
<reference evidence="1 2" key="1">
    <citation type="submission" date="2021-12" db="EMBL/GenBank/DDBJ databases">
        <title>Genome sequence of Kibdelosporangium philippinense ATCC 49844.</title>
        <authorList>
            <person name="Fedorov E.A."/>
            <person name="Omeragic M."/>
            <person name="Shalygina K.F."/>
            <person name="Maclea K.S."/>
        </authorList>
    </citation>
    <scope>NUCLEOTIDE SEQUENCE [LARGE SCALE GENOMIC DNA]</scope>
    <source>
        <strain evidence="1 2">ATCC 49844</strain>
    </source>
</reference>
<protein>
    <submittedName>
        <fullName evidence="1">Long-chain fatty acid--CoA ligase</fullName>
    </submittedName>
</protein>
<dbReference type="Gene3D" id="3.40.50.12780">
    <property type="entry name" value="N-terminal domain of ligase-like"/>
    <property type="match status" value="1"/>
</dbReference>
<dbReference type="InterPro" id="IPR042099">
    <property type="entry name" value="ANL_N_sf"/>
</dbReference>
<keyword evidence="1" id="KW-0436">Ligase</keyword>
<name>A0ABS8Z5F4_9PSEU</name>
<dbReference type="RefSeq" id="WP_233723271.1">
    <property type="nucleotide sequence ID" value="NZ_JAJVCN010000001.1"/>
</dbReference>
<proteinExistence type="predicted"/>
<gene>
    <name evidence="1" type="ORF">LWC34_05290</name>
</gene>
<dbReference type="Proteomes" id="UP001521150">
    <property type="component" value="Unassembled WGS sequence"/>
</dbReference>
<evidence type="ECO:0000313" key="1">
    <source>
        <dbReference type="EMBL" id="MCE7002244.1"/>
    </source>
</evidence>
<comment type="caution">
    <text evidence="1">The sequence shown here is derived from an EMBL/GenBank/DDBJ whole genome shotgun (WGS) entry which is preliminary data.</text>
</comment>
<keyword evidence="2" id="KW-1185">Reference proteome</keyword>
<dbReference type="EMBL" id="JAJVCN010000001">
    <property type="protein sequence ID" value="MCE7002244.1"/>
    <property type="molecule type" value="Genomic_DNA"/>
</dbReference>
<sequence length="347" mass="37786">MSIELAPERVLRHYLREPDPLVPSGPWRVRWDLVPDREAMLRSEVPDTVVVRTSGATGTPGEWSRSREKLLDEAALLAGLWHDSPVDLTLAFAPPPHLYGLLTTLVLPAVLGVPVHYQPGLDALSADVAGRVVGVTAIPWTFRILQRDQELLSAAAEITIMHSTATLPPGADEVAAGLGARVIEVFGSTESGGIAHRQGREGPWTLFDDVTLVEEETGEVPLVVSGPRLAAGLTTWCTDDFVEVVDERHFRFHGRRTRLRKINGVRVDLDDVDHRLRAAVPCADLACVAVDDPVRGESFTVLVVPDASEPPSLPTSVRVALKAWGLAPHDVLIVSSIERSEMGKLRR</sequence>
<dbReference type="SUPFAM" id="SSF56801">
    <property type="entry name" value="Acetyl-CoA synthetase-like"/>
    <property type="match status" value="1"/>
</dbReference>
<organism evidence="1 2">
    <name type="scientific">Kibdelosporangium philippinense</name>
    <dbReference type="NCBI Taxonomy" id="211113"/>
    <lineage>
        <taxon>Bacteria</taxon>
        <taxon>Bacillati</taxon>
        <taxon>Actinomycetota</taxon>
        <taxon>Actinomycetes</taxon>
        <taxon>Pseudonocardiales</taxon>
        <taxon>Pseudonocardiaceae</taxon>
        <taxon>Kibdelosporangium</taxon>
    </lineage>
</organism>
<evidence type="ECO:0000313" key="2">
    <source>
        <dbReference type="Proteomes" id="UP001521150"/>
    </source>
</evidence>